<protein>
    <submittedName>
        <fullName evidence="2">Helix-turn-helix domain-containing protein</fullName>
    </submittedName>
</protein>
<dbReference type="Proteomes" id="UP000198806">
    <property type="component" value="Unassembled WGS sequence"/>
</dbReference>
<sequence>MYENFKKCIVELGTTLYRVVKDIEVAYATLSNWKLGKTTPKVATLKKAAPYLNMSLEELIWEGGE</sequence>
<evidence type="ECO:0000259" key="1">
    <source>
        <dbReference type="PROSITE" id="PS50943"/>
    </source>
</evidence>
<dbReference type="InterPro" id="IPR010982">
    <property type="entry name" value="Lambda_DNA-bd_dom_sf"/>
</dbReference>
<dbReference type="OrthoDB" id="1653613at2"/>
<evidence type="ECO:0000313" key="2">
    <source>
        <dbReference type="EMBL" id="SFO65385.1"/>
    </source>
</evidence>
<proteinExistence type="predicted"/>
<keyword evidence="3" id="KW-1185">Reference proteome</keyword>
<dbReference type="PROSITE" id="PS50943">
    <property type="entry name" value="HTH_CROC1"/>
    <property type="match status" value="1"/>
</dbReference>
<dbReference type="GO" id="GO:0003677">
    <property type="term" value="F:DNA binding"/>
    <property type="evidence" value="ECO:0007669"/>
    <property type="project" value="InterPro"/>
</dbReference>
<dbReference type="SUPFAM" id="SSF47413">
    <property type="entry name" value="lambda repressor-like DNA-binding domains"/>
    <property type="match status" value="1"/>
</dbReference>
<dbReference type="Pfam" id="PF01381">
    <property type="entry name" value="HTH_3"/>
    <property type="match status" value="1"/>
</dbReference>
<reference evidence="2 3" key="1">
    <citation type="submission" date="2016-10" db="EMBL/GenBank/DDBJ databases">
        <authorList>
            <person name="de Groot N.N."/>
        </authorList>
    </citation>
    <scope>NUCLEOTIDE SEQUENCE [LARGE SCALE GENOMIC DNA]</scope>
    <source>
        <strain evidence="2 3">DSM 1283</strain>
    </source>
</reference>
<dbReference type="STRING" id="1527.SAMN04489757_1575"/>
<accession>A0A1I5IXV1</accession>
<dbReference type="EMBL" id="FOWD01000057">
    <property type="protein sequence ID" value="SFO65385.1"/>
    <property type="molecule type" value="Genomic_DNA"/>
</dbReference>
<organism evidence="2 3">
    <name type="scientific">Anaerocolumna aminovalerica</name>
    <dbReference type="NCBI Taxonomy" id="1527"/>
    <lineage>
        <taxon>Bacteria</taxon>
        <taxon>Bacillati</taxon>
        <taxon>Bacillota</taxon>
        <taxon>Clostridia</taxon>
        <taxon>Lachnospirales</taxon>
        <taxon>Lachnospiraceae</taxon>
        <taxon>Anaerocolumna</taxon>
    </lineage>
</organism>
<gene>
    <name evidence="2" type="ORF">SAMN04489757_1575</name>
</gene>
<name>A0A1I5IXV1_9FIRM</name>
<feature type="domain" description="HTH cro/C1-type" evidence="1">
    <location>
        <begin position="23"/>
        <end position="59"/>
    </location>
</feature>
<dbReference type="InterPro" id="IPR001387">
    <property type="entry name" value="Cro/C1-type_HTH"/>
</dbReference>
<dbReference type="CDD" id="cd00093">
    <property type="entry name" value="HTH_XRE"/>
    <property type="match status" value="1"/>
</dbReference>
<dbReference type="AlphaFoldDB" id="A0A1I5IXV1"/>
<dbReference type="RefSeq" id="WP_091689046.1">
    <property type="nucleotide sequence ID" value="NZ_BAABFM010000011.1"/>
</dbReference>
<dbReference type="SMART" id="SM00530">
    <property type="entry name" value="HTH_XRE"/>
    <property type="match status" value="1"/>
</dbReference>
<evidence type="ECO:0000313" key="3">
    <source>
        <dbReference type="Proteomes" id="UP000198806"/>
    </source>
</evidence>
<dbReference type="Gene3D" id="1.10.260.40">
    <property type="entry name" value="lambda repressor-like DNA-binding domains"/>
    <property type="match status" value="1"/>
</dbReference>